<feature type="domain" description="Cation-transporting P-type ATPase C-terminal" evidence="4">
    <location>
        <begin position="22"/>
        <end position="97"/>
    </location>
</feature>
<name>A0A9N8KI51_9PEZI</name>
<evidence type="ECO:0000313" key="5">
    <source>
        <dbReference type="EMBL" id="CAD0111259.1"/>
    </source>
</evidence>
<dbReference type="EMBL" id="CAINUL010000009">
    <property type="protein sequence ID" value="CAD0111259.1"/>
    <property type="molecule type" value="Genomic_DNA"/>
</dbReference>
<dbReference type="InterPro" id="IPR050510">
    <property type="entry name" value="Cation_transp_ATPase_P-type"/>
</dbReference>
<protein>
    <recommendedName>
        <fullName evidence="4">Cation-transporting P-type ATPase C-terminal domain-containing protein</fullName>
    </recommendedName>
</protein>
<feature type="transmembrane region" description="Helical" evidence="3">
    <location>
        <begin position="42"/>
        <end position="60"/>
    </location>
</feature>
<organism evidence="5 6">
    <name type="scientific">Aureobasidium uvarum</name>
    <dbReference type="NCBI Taxonomy" id="2773716"/>
    <lineage>
        <taxon>Eukaryota</taxon>
        <taxon>Fungi</taxon>
        <taxon>Dikarya</taxon>
        <taxon>Ascomycota</taxon>
        <taxon>Pezizomycotina</taxon>
        <taxon>Dothideomycetes</taxon>
        <taxon>Dothideomycetidae</taxon>
        <taxon>Dothideales</taxon>
        <taxon>Saccotheciaceae</taxon>
        <taxon>Aureobasidium</taxon>
    </lineage>
</organism>
<reference evidence="5" key="1">
    <citation type="submission" date="2020-06" db="EMBL/GenBank/DDBJ databases">
        <authorList>
            <person name="Onetto C."/>
        </authorList>
    </citation>
    <scope>NUCLEOTIDE SEQUENCE</scope>
</reference>
<dbReference type="GO" id="GO:1902600">
    <property type="term" value="P:proton transmembrane transport"/>
    <property type="evidence" value="ECO:0007669"/>
    <property type="project" value="TreeGrafter"/>
</dbReference>
<proteinExistence type="predicted"/>
<keyword evidence="3" id="KW-0472">Membrane</keyword>
<comment type="caution">
    <text evidence="5">The sequence shown here is derived from an EMBL/GenBank/DDBJ whole genome shotgun (WGS) entry which is preliminary data.</text>
</comment>
<dbReference type="GO" id="GO:0005391">
    <property type="term" value="F:P-type sodium:potassium-exchanging transporter activity"/>
    <property type="evidence" value="ECO:0007669"/>
    <property type="project" value="TreeGrafter"/>
</dbReference>
<dbReference type="Pfam" id="PF00689">
    <property type="entry name" value="Cation_ATPase_C"/>
    <property type="match status" value="1"/>
</dbReference>
<dbReference type="GO" id="GO:0005886">
    <property type="term" value="C:plasma membrane"/>
    <property type="evidence" value="ECO:0007669"/>
    <property type="project" value="UniProtKB-SubCell"/>
</dbReference>
<dbReference type="InterPro" id="IPR023298">
    <property type="entry name" value="ATPase_P-typ_TM_dom_sf"/>
</dbReference>
<dbReference type="Proteomes" id="UP000745764">
    <property type="component" value="Unassembled WGS sequence"/>
</dbReference>
<dbReference type="GO" id="GO:0036376">
    <property type="term" value="P:sodium ion export across plasma membrane"/>
    <property type="evidence" value="ECO:0007669"/>
    <property type="project" value="TreeGrafter"/>
</dbReference>
<evidence type="ECO:0000256" key="3">
    <source>
        <dbReference type="SAM" id="Phobius"/>
    </source>
</evidence>
<evidence type="ECO:0000256" key="2">
    <source>
        <dbReference type="ARBA" id="ARBA00022475"/>
    </source>
</evidence>
<dbReference type="GO" id="GO:0006883">
    <property type="term" value="P:intracellular sodium ion homeostasis"/>
    <property type="evidence" value="ECO:0007669"/>
    <property type="project" value="TreeGrafter"/>
</dbReference>
<sequence>MSGDTKNDILNIASSIYFVNLVVIVRTRRLSLINHAPWRNPYLLPAIVFAMIIAIFFLYVPKFHSVLDTAVVPVEYWFLPFAFGIGLLLFDETRKFLVRKYPRSILAKMAW</sequence>
<feature type="transmembrane region" description="Helical" evidence="3">
    <location>
        <begin position="12"/>
        <end position="30"/>
    </location>
</feature>
<dbReference type="Gene3D" id="1.20.1110.10">
    <property type="entry name" value="Calcium-transporting ATPase, transmembrane domain"/>
    <property type="match status" value="1"/>
</dbReference>
<keyword evidence="6" id="KW-1185">Reference proteome</keyword>
<dbReference type="OrthoDB" id="158672at2759"/>
<comment type="subcellular location">
    <subcellularLocation>
        <location evidence="1">Cell membrane</location>
        <topology evidence="1">Multi-pass membrane protein</topology>
    </subcellularLocation>
</comment>
<keyword evidence="3" id="KW-1133">Transmembrane helix</keyword>
<evidence type="ECO:0000256" key="1">
    <source>
        <dbReference type="ARBA" id="ARBA00004651"/>
    </source>
</evidence>
<feature type="transmembrane region" description="Helical" evidence="3">
    <location>
        <begin position="72"/>
        <end position="90"/>
    </location>
</feature>
<dbReference type="PANTHER" id="PTHR43294">
    <property type="entry name" value="SODIUM/POTASSIUM-TRANSPORTING ATPASE SUBUNIT ALPHA"/>
    <property type="match status" value="1"/>
</dbReference>
<keyword evidence="2" id="KW-1003">Cell membrane</keyword>
<dbReference type="PANTHER" id="PTHR43294:SF21">
    <property type="entry name" value="CATION TRANSPORTING ATPASE"/>
    <property type="match status" value="1"/>
</dbReference>
<dbReference type="AlphaFoldDB" id="A0A9N8KI51"/>
<dbReference type="InterPro" id="IPR006068">
    <property type="entry name" value="ATPase_P-typ_cation-transptr_C"/>
</dbReference>
<evidence type="ECO:0000313" key="6">
    <source>
        <dbReference type="Proteomes" id="UP000745764"/>
    </source>
</evidence>
<keyword evidence="3" id="KW-0812">Transmembrane</keyword>
<gene>
    <name evidence="5" type="ORF">AWRI4620_LOCUS5514</name>
</gene>
<evidence type="ECO:0000259" key="4">
    <source>
        <dbReference type="Pfam" id="PF00689"/>
    </source>
</evidence>
<dbReference type="SUPFAM" id="SSF81665">
    <property type="entry name" value="Calcium ATPase, transmembrane domain M"/>
    <property type="match status" value="1"/>
</dbReference>
<dbReference type="GO" id="GO:1990573">
    <property type="term" value="P:potassium ion import across plasma membrane"/>
    <property type="evidence" value="ECO:0007669"/>
    <property type="project" value="TreeGrafter"/>
</dbReference>
<accession>A0A9N8KI51</accession>
<dbReference type="GO" id="GO:0030007">
    <property type="term" value="P:intracellular potassium ion homeostasis"/>
    <property type="evidence" value="ECO:0007669"/>
    <property type="project" value="TreeGrafter"/>
</dbReference>